<keyword evidence="2" id="KW-1003">Cell membrane</keyword>
<evidence type="ECO:0000256" key="1">
    <source>
        <dbReference type="ARBA" id="ARBA00004651"/>
    </source>
</evidence>
<keyword evidence="10" id="KW-1185">Reference proteome</keyword>
<dbReference type="PANTHER" id="PTHR42643">
    <property type="entry name" value="IONOTROPIC RECEPTOR 20A-RELATED"/>
    <property type="match status" value="1"/>
</dbReference>
<evidence type="ECO:0000256" key="3">
    <source>
        <dbReference type="ARBA" id="ARBA00022692"/>
    </source>
</evidence>
<proteinExistence type="predicted"/>
<feature type="transmembrane region" description="Helical" evidence="8">
    <location>
        <begin position="404"/>
        <end position="425"/>
    </location>
</feature>
<comment type="caution">
    <text evidence="9">The sequence shown here is derived from an EMBL/GenBank/DDBJ whole genome shotgun (WGS) entry which is preliminary data.</text>
</comment>
<sequence>MLKSEHDEMVKLKKFDPRVLPVPLPLWGHLANRAYNELYIIKRSPVKWDWYVHGITFLPFEFLILTPMSSYSFETLVMPFDAWIWTATLISFGATVAILTVLTASSHLKGSLFKNFWDKVFWTISVIFDQTDTEFTSVEFKSTSGSVTRMLQVWIAIWYFITFFLGMVYKGSLFSWLTATLPLTVPTSLESLVDSDWPIVTITAGKTELGATSILKFSIIPDLLYGIKPSTELTGEGKMYNFLTKLNNKVEFITGNVFEIGLNVTENRRVQSFSNSTVKFNLPCVILDEVSKLNALVGGITMFTNPAIVRNHEMTPFISRVPWHGERNFLYPLFARGLGQLVQSGIFSKWDQFDQISEQLGGARGLNKTHKGIVTKSRYNMVREVKKKIQFAEASAVSISAMKYAFSFCAMILCLGLVAFVGEVYNFGNVANNFANNFASWRNPTDIVYFNRDEVRQKLGDTGRKGRADKVDFDVPQFRFVW</sequence>
<reference evidence="9 10" key="1">
    <citation type="submission" date="2015-12" db="EMBL/GenBank/DDBJ databases">
        <title>The genome of Folsomia candida.</title>
        <authorList>
            <person name="Faddeeva A."/>
            <person name="Derks M.F."/>
            <person name="Anvar Y."/>
            <person name="Smit S."/>
            <person name="Van Straalen N."/>
            <person name="Roelofs D."/>
        </authorList>
    </citation>
    <scope>NUCLEOTIDE SEQUENCE [LARGE SCALE GENOMIC DNA]</scope>
    <source>
        <strain evidence="9 10">VU population</strain>
        <tissue evidence="9">Whole body</tissue>
    </source>
</reference>
<keyword evidence="6" id="KW-0675">Receptor</keyword>
<name>A0A226DLS6_FOLCA</name>
<dbReference type="EMBL" id="LNIX01000017">
    <property type="protein sequence ID" value="OXA45814.1"/>
    <property type="molecule type" value="Genomic_DNA"/>
</dbReference>
<protein>
    <submittedName>
        <fullName evidence="9">Uncharacterized protein</fullName>
    </submittedName>
</protein>
<evidence type="ECO:0000256" key="4">
    <source>
        <dbReference type="ARBA" id="ARBA00022989"/>
    </source>
</evidence>
<evidence type="ECO:0000256" key="7">
    <source>
        <dbReference type="ARBA" id="ARBA00023180"/>
    </source>
</evidence>
<evidence type="ECO:0000256" key="2">
    <source>
        <dbReference type="ARBA" id="ARBA00022475"/>
    </source>
</evidence>
<keyword evidence="7" id="KW-0325">Glycoprotein</keyword>
<keyword evidence="3 8" id="KW-0812">Transmembrane</keyword>
<dbReference type="Proteomes" id="UP000198287">
    <property type="component" value="Unassembled WGS sequence"/>
</dbReference>
<evidence type="ECO:0000256" key="8">
    <source>
        <dbReference type="SAM" id="Phobius"/>
    </source>
</evidence>
<keyword evidence="4 8" id="KW-1133">Transmembrane helix</keyword>
<gene>
    <name evidence="9" type="ORF">Fcan01_19572</name>
</gene>
<keyword evidence="5 8" id="KW-0472">Membrane</keyword>
<dbReference type="InterPro" id="IPR052192">
    <property type="entry name" value="Insect_Ionotropic_Sensory_Rcpt"/>
</dbReference>
<evidence type="ECO:0000313" key="9">
    <source>
        <dbReference type="EMBL" id="OXA45814.1"/>
    </source>
</evidence>
<feature type="transmembrane region" description="Helical" evidence="8">
    <location>
        <begin position="82"/>
        <end position="104"/>
    </location>
</feature>
<dbReference type="PANTHER" id="PTHR42643:SF24">
    <property type="entry name" value="IONOTROPIC RECEPTOR 60A"/>
    <property type="match status" value="1"/>
</dbReference>
<comment type="subcellular location">
    <subcellularLocation>
        <location evidence="1">Cell membrane</location>
        <topology evidence="1">Multi-pass membrane protein</topology>
    </subcellularLocation>
</comment>
<feature type="transmembrane region" description="Helical" evidence="8">
    <location>
        <begin position="50"/>
        <end position="70"/>
    </location>
</feature>
<dbReference type="GO" id="GO:0005886">
    <property type="term" value="C:plasma membrane"/>
    <property type="evidence" value="ECO:0007669"/>
    <property type="project" value="UniProtKB-SubCell"/>
</dbReference>
<feature type="transmembrane region" description="Helical" evidence="8">
    <location>
        <begin position="151"/>
        <end position="169"/>
    </location>
</feature>
<dbReference type="AlphaFoldDB" id="A0A226DLS6"/>
<evidence type="ECO:0000256" key="5">
    <source>
        <dbReference type="ARBA" id="ARBA00023136"/>
    </source>
</evidence>
<accession>A0A226DLS6</accession>
<evidence type="ECO:0000256" key="6">
    <source>
        <dbReference type="ARBA" id="ARBA00023170"/>
    </source>
</evidence>
<evidence type="ECO:0000313" key="10">
    <source>
        <dbReference type="Proteomes" id="UP000198287"/>
    </source>
</evidence>
<organism evidence="9 10">
    <name type="scientific">Folsomia candida</name>
    <name type="common">Springtail</name>
    <dbReference type="NCBI Taxonomy" id="158441"/>
    <lineage>
        <taxon>Eukaryota</taxon>
        <taxon>Metazoa</taxon>
        <taxon>Ecdysozoa</taxon>
        <taxon>Arthropoda</taxon>
        <taxon>Hexapoda</taxon>
        <taxon>Collembola</taxon>
        <taxon>Entomobryomorpha</taxon>
        <taxon>Isotomoidea</taxon>
        <taxon>Isotomidae</taxon>
        <taxon>Proisotominae</taxon>
        <taxon>Folsomia</taxon>
    </lineage>
</organism>